<comment type="caution">
    <text evidence="1">The sequence shown here is derived from an EMBL/GenBank/DDBJ whole genome shotgun (WGS) entry which is preliminary data.</text>
</comment>
<dbReference type="Proteomes" id="UP000248975">
    <property type="component" value="Unassembled WGS sequence"/>
</dbReference>
<reference evidence="1 2" key="1">
    <citation type="submission" date="2017-08" db="EMBL/GenBank/DDBJ databases">
        <title>Infants hospitalized years apart are colonized by the same room-sourced microbial strains.</title>
        <authorList>
            <person name="Brooks B."/>
            <person name="Olm M.R."/>
            <person name="Firek B.A."/>
            <person name="Baker R."/>
            <person name="Thomas B.C."/>
            <person name="Morowitz M.J."/>
            <person name="Banfield J.F."/>
        </authorList>
    </citation>
    <scope>NUCLEOTIDE SEQUENCE [LARGE SCALE GENOMIC DNA]</scope>
    <source>
        <strain evidence="1">S2_003_000_R2_11</strain>
    </source>
</reference>
<name>A0A2W5SEG9_CERSP</name>
<dbReference type="EMBL" id="QFQS01000001">
    <property type="protein sequence ID" value="PZQ99232.1"/>
    <property type="molecule type" value="Genomic_DNA"/>
</dbReference>
<protein>
    <submittedName>
        <fullName evidence="1">Uncharacterized protein</fullName>
    </submittedName>
</protein>
<evidence type="ECO:0000313" key="1">
    <source>
        <dbReference type="EMBL" id="PZQ99232.1"/>
    </source>
</evidence>
<accession>A0A2W5SEG9</accession>
<proteinExistence type="predicted"/>
<dbReference type="AlphaFoldDB" id="A0A2W5SEG9"/>
<sequence length="90" mass="9978">MTPENGHLIVGHSETGHHHVIDAKRADVYVSPPNSIGMSILRVIVREPTAITHLRGHDTHAPVALEPGEYTITPGREFDYFAATERRSQD</sequence>
<gene>
    <name evidence="1" type="ORF">DI533_00555</name>
</gene>
<evidence type="ECO:0000313" key="2">
    <source>
        <dbReference type="Proteomes" id="UP000248975"/>
    </source>
</evidence>
<organism evidence="1 2">
    <name type="scientific">Cereibacter sphaeroides</name>
    <name type="common">Rhodobacter sphaeroides</name>
    <dbReference type="NCBI Taxonomy" id="1063"/>
    <lineage>
        <taxon>Bacteria</taxon>
        <taxon>Pseudomonadati</taxon>
        <taxon>Pseudomonadota</taxon>
        <taxon>Alphaproteobacteria</taxon>
        <taxon>Rhodobacterales</taxon>
        <taxon>Paracoccaceae</taxon>
        <taxon>Cereibacter</taxon>
    </lineage>
</organism>